<organism evidence="1">
    <name type="scientific">uncultured Caudovirales phage</name>
    <dbReference type="NCBI Taxonomy" id="2100421"/>
    <lineage>
        <taxon>Viruses</taxon>
        <taxon>Duplodnaviria</taxon>
        <taxon>Heunggongvirae</taxon>
        <taxon>Uroviricota</taxon>
        <taxon>Caudoviricetes</taxon>
        <taxon>Peduoviridae</taxon>
        <taxon>Maltschvirus</taxon>
        <taxon>Maltschvirus maltsch</taxon>
    </lineage>
</organism>
<dbReference type="InterPro" id="IPR011004">
    <property type="entry name" value="Trimer_LpxA-like_sf"/>
</dbReference>
<evidence type="ECO:0000313" key="1">
    <source>
        <dbReference type="EMBL" id="CAB4180918.1"/>
    </source>
</evidence>
<dbReference type="EMBL" id="LR797022">
    <property type="protein sequence ID" value="CAB4180918.1"/>
    <property type="molecule type" value="Genomic_DNA"/>
</dbReference>
<accession>A0A6J5QIK3</accession>
<proteinExistence type="predicted"/>
<name>A0A6J5QIK3_9CAUD</name>
<dbReference type="SUPFAM" id="SSF51161">
    <property type="entry name" value="Trimeric LpxA-like enzymes"/>
    <property type="match status" value="1"/>
</dbReference>
<sequence>MTINLTAVGNNQLFGTWLTRTNDMIYAFGANVVTVDTTANASWSTGNGYVNGMFGANTLYATYISGGNVATNTVLTITSNVAITSNSILSVGNSSMNIISGFLSTNPSLLEGYGNQNNYVQFALTNSNTGTNASADFAIYDSSGLAGYNFIGMGILGSGFSNTTWTIGGGSDGYLYTGNTNLAIGTAGQKYINFFANGTLTTNEVMRITSGANVGIGNTNPNARLQVTGTANVSANMHIGGIAYIVGNTFIGGFANVAGNANIAGNTYIGGNVYINSVANVIGNSTFSANLTVIGELKAPTIVTNTSIAGVMAVNSASVNVSVNAY</sequence>
<evidence type="ECO:0008006" key="2">
    <source>
        <dbReference type="Google" id="ProtNLM"/>
    </source>
</evidence>
<reference evidence="1" key="1">
    <citation type="submission" date="2020-05" db="EMBL/GenBank/DDBJ databases">
        <authorList>
            <person name="Chiriac C."/>
            <person name="Salcher M."/>
            <person name="Ghai R."/>
            <person name="Kavagutti S V."/>
        </authorList>
    </citation>
    <scope>NUCLEOTIDE SEQUENCE</scope>
</reference>
<protein>
    <recommendedName>
        <fullName evidence="2">Chlorovirus glycoprotein repeat domain-containing protein</fullName>
    </recommendedName>
</protein>
<feature type="non-terminal residue" evidence="1">
    <location>
        <position position="326"/>
    </location>
</feature>
<gene>
    <name evidence="1" type="ORF">UFOVP1071_1</name>
</gene>